<sequence>MKNEIIILIFLLFRLQKHIHSVKMVLVEKSVKEVLSWLSAQFVKKLLISETT</sequence>
<accession>C0CI35</accession>
<evidence type="ECO:0000313" key="1">
    <source>
        <dbReference type="EMBL" id="EEG50623.1"/>
    </source>
</evidence>
<dbReference type="Proteomes" id="UP000003100">
    <property type="component" value="Unassembled WGS sequence"/>
</dbReference>
<dbReference type="AlphaFoldDB" id="C0CI35"/>
<organism evidence="1 2">
    <name type="scientific">Blautia hydrogenotrophica (strain DSM 10507 / JCM 14656 / S5a33)</name>
    <name type="common">Ruminococcus hydrogenotrophicus</name>
    <dbReference type="NCBI Taxonomy" id="476272"/>
    <lineage>
        <taxon>Bacteria</taxon>
        <taxon>Bacillati</taxon>
        <taxon>Bacillota</taxon>
        <taxon>Clostridia</taxon>
        <taxon>Lachnospirales</taxon>
        <taxon>Lachnospiraceae</taxon>
        <taxon>Blautia</taxon>
    </lineage>
</organism>
<comment type="caution">
    <text evidence="1">The sequence shown here is derived from an EMBL/GenBank/DDBJ whole genome shotgun (WGS) entry which is preliminary data.</text>
</comment>
<protein>
    <submittedName>
        <fullName evidence="1">Uncharacterized protein</fullName>
    </submittedName>
</protein>
<keyword evidence="2" id="KW-1185">Reference proteome</keyword>
<reference evidence="1 2" key="1">
    <citation type="submission" date="2009-01" db="EMBL/GenBank/DDBJ databases">
        <authorList>
            <person name="Fulton L."/>
            <person name="Clifton S."/>
            <person name="Fulton B."/>
            <person name="Xu J."/>
            <person name="Minx P."/>
            <person name="Pepin K.H."/>
            <person name="Johnson M."/>
            <person name="Bhonagiri V."/>
            <person name="Nash W.E."/>
            <person name="Mardis E.R."/>
            <person name="Wilson R.K."/>
        </authorList>
    </citation>
    <scope>NUCLEOTIDE SEQUENCE [LARGE SCALE GENOMIC DNA]</scope>
    <source>
        <strain evidence="2">DSM 10507 / JCM 14656 / S5a33</strain>
    </source>
</reference>
<dbReference type="HOGENOM" id="CLU_3077290_0_0_9"/>
<reference evidence="1 2" key="2">
    <citation type="submission" date="2009-02" db="EMBL/GenBank/DDBJ databases">
        <title>Draft genome sequence of Blautia hydrogenotrophica DSM 10507 (Ruminococcus hydrogenotrophicus DSM 10507).</title>
        <authorList>
            <person name="Sudarsanam P."/>
            <person name="Ley R."/>
            <person name="Guruge J."/>
            <person name="Turnbaugh P.J."/>
            <person name="Mahowald M."/>
            <person name="Liep D."/>
            <person name="Gordon J."/>
        </authorList>
    </citation>
    <scope>NUCLEOTIDE SEQUENCE [LARGE SCALE GENOMIC DNA]</scope>
    <source>
        <strain evidence="2">DSM 10507 / JCM 14656 / S5a33</strain>
    </source>
</reference>
<evidence type="ECO:0000313" key="2">
    <source>
        <dbReference type="Proteomes" id="UP000003100"/>
    </source>
</evidence>
<proteinExistence type="predicted"/>
<gene>
    <name evidence="1" type="ORF">RUMHYD_00499</name>
</gene>
<name>C0CI35_BLAHS</name>
<dbReference type="EMBL" id="ACBZ01000017">
    <property type="protein sequence ID" value="EEG50623.1"/>
    <property type="molecule type" value="Genomic_DNA"/>
</dbReference>